<evidence type="ECO:0000256" key="3">
    <source>
        <dbReference type="ARBA" id="ARBA00023163"/>
    </source>
</evidence>
<dbReference type="SUPFAM" id="SSF46689">
    <property type="entry name" value="Homeodomain-like"/>
    <property type="match status" value="2"/>
</dbReference>
<keyword evidence="1" id="KW-0805">Transcription regulation</keyword>
<keyword evidence="6" id="KW-1185">Reference proteome</keyword>
<dbReference type="Proteomes" id="UP000295719">
    <property type="component" value="Unassembled WGS sequence"/>
</dbReference>
<dbReference type="PROSITE" id="PS01124">
    <property type="entry name" value="HTH_ARAC_FAMILY_2"/>
    <property type="match status" value="1"/>
</dbReference>
<evidence type="ECO:0000256" key="2">
    <source>
        <dbReference type="ARBA" id="ARBA00023125"/>
    </source>
</evidence>
<dbReference type="Pfam" id="PF12833">
    <property type="entry name" value="HTH_18"/>
    <property type="match status" value="1"/>
</dbReference>
<dbReference type="InterPro" id="IPR009057">
    <property type="entry name" value="Homeodomain-like_sf"/>
</dbReference>
<feature type="domain" description="HTH araC/xylS-type" evidence="4">
    <location>
        <begin position="188"/>
        <end position="270"/>
    </location>
</feature>
<evidence type="ECO:0000313" key="5">
    <source>
        <dbReference type="EMBL" id="TCV92649.1"/>
    </source>
</evidence>
<dbReference type="InterPro" id="IPR014710">
    <property type="entry name" value="RmlC-like_jellyroll"/>
</dbReference>
<proteinExistence type="predicted"/>
<reference evidence="5 6" key="1">
    <citation type="submission" date="2019-03" db="EMBL/GenBank/DDBJ databases">
        <title>Genomic Encyclopedia of Type Strains, Phase IV (KMG-IV): sequencing the most valuable type-strain genomes for metagenomic binning, comparative biology and taxonomic classification.</title>
        <authorList>
            <person name="Goeker M."/>
        </authorList>
    </citation>
    <scope>NUCLEOTIDE SEQUENCE [LARGE SCALE GENOMIC DNA]</scope>
    <source>
        <strain evidence="5 6">DSM 19580</strain>
    </source>
</reference>
<keyword evidence="3" id="KW-0804">Transcription</keyword>
<dbReference type="PANTHER" id="PTHR11019:SF159">
    <property type="entry name" value="TRANSCRIPTIONAL REGULATOR-RELATED"/>
    <property type="match status" value="1"/>
</dbReference>
<keyword evidence="2" id="KW-0238">DNA-binding</keyword>
<dbReference type="SUPFAM" id="SSF51182">
    <property type="entry name" value="RmlC-like cupins"/>
    <property type="match status" value="1"/>
</dbReference>
<dbReference type="Gene3D" id="1.10.10.60">
    <property type="entry name" value="Homeodomain-like"/>
    <property type="match status" value="1"/>
</dbReference>
<dbReference type="EMBL" id="SMCR01000011">
    <property type="protein sequence ID" value="TCV92649.1"/>
    <property type="molecule type" value="Genomic_DNA"/>
</dbReference>
<dbReference type="InterPro" id="IPR003313">
    <property type="entry name" value="AraC-bd"/>
</dbReference>
<organism evidence="5 6">
    <name type="scientific">Biostraticola tofi</name>
    <dbReference type="NCBI Taxonomy" id="466109"/>
    <lineage>
        <taxon>Bacteria</taxon>
        <taxon>Pseudomonadati</taxon>
        <taxon>Pseudomonadota</taxon>
        <taxon>Gammaproteobacteria</taxon>
        <taxon>Enterobacterales</taxon>
        <taxon>Bruguierivoracaceae</taxon>
        <taxon>Biostraticola</taxon>
    </lineage>
</organism>
<evidence type="ECO:0000313" key="6">
    <source>
        <dbReference type="Proteomes" id="UP000295719"/>
    </source>
</evidence>
<sequence>MRDKANMFIFSDMPRFMRNVLISEVEDLPQHVLALGTDYPYGTFLDTHSHQRAQFLYGLEGLMEVTTEDGKWMVLPYSGVWIPAGKPHSVKMIGVSTRSLYIKPAYAPRQPSQCEVLNVSPLLHQLILSAHHLPERYHDDGRDETLIALMLHEIRLASPLPYFTPLPRHTLLAELCAAFLLQPHIHSTAEEWARSLNKSVRTFTRLFRQQLGLTFSEWRLKACLMQALADMSQGSSVTEISLNLGYESLSAFTTMFRKQLGFPPSVFIKQIRDGKKQ</sequence>
<dbReference type="Gene3D" id="2.60.120.10">
    <property type="entry name" value="Jelly Rolls"/>
    <property type="match status" value="1"/>
</dbReference>
<dbReference type="GO" id="GO:0003700">
    <property type="term" value="F:DNA-binding transcription factor activity"/>
    <property type="evidence" value="ECO:0007669"/>
    <property type="project" value="InterPro"/>
</dbReference>
<evidence type="ECO:0000259" key="4">
    <source>
        <dbReference type="PROSITE" id="PS01124"/>
    </source>
</evidence>
<comment type="caution">
    <text evidence="5">The sequence shown here is derived from an EMBL/GenBank/DDBJ whole genome shotgun (WGS) entry which is preliminary data.</text>
</comment>
<dbReference type="CDD" id="cd06124">
    <property type="entry name" value="cupin_NimR-like_N"/>
    <property type="match status" value="1"/>
</dbReference>
<evidence type="ECO:0000256" key="1">
    <source>
        <dbReference type="ARBA" id="ARBA00023015"/>
    </source>
</evidence>
<dbReference type="Pfam" id="PF02311">
    <property type="entry name" value="AraC_binding"/>
    <property type="match status" value="1"/>
</dbReference>
<name>A0A4V2W3N7_9GAMM</name>
<dbReference type="GO" id="GO:0043565">
    <property type="term" value="F:sequence-specific DNA binding"/>
    <property type="evidence" value="ECO:0007669"/>
    <property type="project" value="InterPro"/>
</dbReference>
<dbReference type="InterPro" id="IPR011051">
    <property type="entry name" value="RmlC_Cupin_sf"/>
</dbReference>
<gene>
    <name evidence="5" type="ORF">EDC52_11198</name>
</gene>
<protein>
    <submittedName>
        <fullName evidence="5">AraC family transcriptional regulator</fullName>
    </submittedName>
</protein>
<accession>A0A4V2W3N7</accession>
<dbReference type="SMART" id="SM00342">
    <property type="entry name" value="HTH_ARAC"/>
    <property type="match status" value="1"/>
</dbReference>
<dbReference type="PANTHER" id="PTHR11019">
    <property type="entry name" value="HTH-TYPE TRANSCRIPTIONAL REGULATOR NIMR"/>
    <property type="match status" value="1"/>
</dbReference>
<dbReference type="InterPro" id="IPR018060">
    <property type="entry name" value="HTH_AraC"/>
</dbReference>
<dbReference type="AlphaFoldDB" id="A0A4V2W3N7"/>